<dbReference type="GO" id="GO:0003677">
    <property type="term" value="F:DNA binding"/>
    <property type="evidence" value="ECO:0007669"/>
    <property type="project" value="UniProtKB-UniRule"/>
</dbReference>
<keyword evidence="3 4" id="KW-0238">DNA-binding</keyword>
<keyword evidence="10" id="KW-1185">Reference proteome</keyword>
<gene>
    <name evidence="9" type="ORF">SU9_033405</name>
    <name evidence="8" type="ORF">SU9_33083</name>
</gene>
<dbReference type="OrthoDB" id="134985at2"/>
<dbReference type="SMART" id="SM00862">
    <property type="entry name" value="Trans_reg_C"/>
    <property type="match status" value="1"/>
</dbReference>
<sequence>MRKPDAPLPRGHLVDDEDGPCDTGSEPNDLSEADIGLRLLLIALRLIQDAGGCGEDTQMLERVAGHLGSTAMDRASEAVRTAWLIAARRPDAASSTAECGCRDDHVGQELCRSVSCQAELSCEGCGRRLTSSARFRRAKDADLVRSWARELLVLLDAGEEPSGLDPGAVRSGHPASAGDATAPLAVLRPGEELHRGPWSAVSPGSTGASPAAVPNGPHGPHGRWHPSPASAWPHERRPQVAIRCFGGFRMTVGDLLIDWMKVRPRARAAMRLLTMRAGRPVHREALIEALWPDVPPKSATANLQVAVSSLRSLLEPDRDRGKPRLVVRVGDAYLLNLPSDAYLDTLAFQTALTRGKQAKATGDTATAVQGLRDALAQYNGELLPEDGPAEWLQEERESYRRQAADAAAELAAVELQAGNPQEAVTAAQKCLAIDRFHDTGWHLLLRAYHRSGAPAAAEQARRRYAATLASLGIDTDKPMAGGLATAPSTALRRVAPEGGSIRAECSTYAVHRRC</sequence>
<dbReference type="HOGENOM" id="CLU_529868_0_0_11"/>
<evidence type="ECO:0000256" key="1">
    <source>
        <dbReference type="ARBA" id="ARBA00005820"/>
    </source>
</evidence>
<dbReference type="EMBL" id="CP072931">
    <property type="protein sequence ID" value="QTZ95752.1"/>
    <property type="molecule type" value="Genomic_DNA"/>
</dbReference>
<feature type="coiled-coil region" evidence="5">
    <location>
        <begin position="389"/>
        <end position="416"/>
    </location>
</feature>
<dbReference type="InterPro" id="IPR011990">
    <property type="entry name" value="TPR-like_helical_dom_sf"/>
</dbReference>
<keyword evidence="5" id="KW-0175">Coiled coil</keyword>
<evidence type="ECO:0000256" key="5">
    <source>
        <dbReference type="SAM" id="Coils"/>
    </source>
</evidence>
<evidence type="ECO:0000313" key="9">
    <source>
        <dbReference type="EMBL" id="QTZ95752.1"/>
    </source>
</evidence>
<evidence type="ECO:0000256" key="6">
    <source>
        <dbReference type="SAM" id="MobiDB-lite"/>
    </source>
</evidence>
<dbReference type="SUPFAM" id="SSF46894">
    <property type="entry name" value="C-terminal effector domain of the bipartite response regulators"/>
    <property type="match status" value="1"/>
</dbReference>
<dbReference type="SUPFAM" id="SSF48452">
    <property type="entry name" value="TPR-like"/>
    <property type="match status" value="1"/>
</dbReference>
<feature type="domain" description="OmpR/PhoB-type" evidence="7">
    <location>
        <begin position="232"/>
        <end position="337"/>
    </location>
</feature>
<dbReference type="RefSeq" id="WP_006608117.1">
    <property type="nucleotide sequence ID" value="NZ_CP072931.1"/>
</dbReference>
<dbReference type="Pfam" id="PF03704">
    <property type="entry name" value="BTAD"/>
    <property type="match status" value="1"/>
</dbReference>
<dbReference type="InterPro" id="IPR051677">
    <property type="entry name" value="AfsR-DnrI-RedD_regulator"/>
</dbReference>
<evidence type="ECO:0000313" key="8">
    <source>
        <dbReference type="EMBL" id="EJJ02632.1"/>
    </source>
</evidence>
<dbReference type="AlphaFoldDB" id="J1RVR9"/>
<protein>
    <submittedName>
        <fullName evidence="8">SARP family transcriptional regulator</fullName>
    </submittedName>
    <submittedName>
        <fullName evidence="9">Winged helix-turn-helix domain-containing protein</fullName>
    </submittedName>
</protein>
<dbReference type="KEGG" id="sauh:SU9_033405"/>
<dbReference type="eggNOG" id="COG3629">
    <property type="taxonomic scope" value="Bacteria"/>
</dbReference>
<dbReference type="GO" id="GO:0006355">
    <property type="term" value="P:regulation of DNA-templated transcription"/>
    <property type="evidence" value="ECO:0007669"/>
    <property type="project" value="InterPro"/>
</dbReference>
<dbReference type="PROSITE" id="PS51755">
    <property type="entry name" value="OMPR_PHOB"/>
    <property type="match status" value="1"/>
</dbReference>
<name>J1RVR9_9ACTN</name>
<dbReference type="InterPro" id="IPR005158">
    <property type="entry name" value="BTAD"/>
</dbReference>
<evidence type="ECO:0000313" key="10">
    <source>
        <dbReference type="Proteomes" id="UP000009036"/>
    </source>
</evidence>
<dbReference type="Gene3D" id="1.25.40.10">
    <property type="entry name" value="Tetratricopeptide repeat domain"/>
    <property type="match status" value="1"/>
</dbReference>
<reference evidence="8" key="1">
    <citation type="journal article" date="2012" name="J. Bacteriol.">
        <title>Genome Sequence of Streptomyces auratus Strain AGR0001, a Phoslactomycin-Producing Actinomycete.</title>
        <authorList>
            <person name="Han X."/>
            <person name="Li M."/>
            <person name="Ding Z."/>
            <person name="Zhao J."/>
            <person name="Ji K."/>
            <person name="Wen M."/>
            <person name="Lu T."/>
        </authorList>
    </citation>
    <scope>NUCLEOTIDE SEQUENCE [LARGE SCALE GENOMIC DNA]</scope>
    <source>
        <strain evidence="8">AGR0001</strain>
    </source>
</reference>
<keyword evidence="2" id="KW-0902">Two-component regulatory system</keyword>
<evidence type="ECO:0000256" key="3">
    <source>
        <dbReference type="ARBA" id="ARBA00023125"/>
    </source>
</evidence>
<evidence type="ECO:0000256" key="4">
    <source>
        <dbReference type="PROSITE-ProRule" id="PRU01091"/>
    </source>
</evidence>
<dbReference type="PANTHER" id="PTHR35807">
    <property type="entry name" value="TRANSCRIPTIONAL REGULATOR REDD-RELATED"/>
    <property type="match status" value="1"/>
</dbReference>
<dbReference type="InterPro" id="IPR016032">
    <property type="entry name" value="Sig_transdc_resp-reg_C-effctor"/>
</dbReference>
<dbReference type="PATRIC" id="fig|1160718.3.peg.6694"/>
<comment type="similarity">
    <text evidence="1">Belongs to the AfsR/DnrI/RedD regulatory family.</text>
</comment>
<dbReference type="Pfam" id="PF00486">
    <property type="entry name" value="Trans_reg_C"/>
    <property type="match status" value="1"/>
</dbReference>
<organism evidence="8">
    <name type="scientific">Streptomyces auratus AGR0001</name>
    <dbReference type="NCBI Taxonomy" id="1160718"/>
    <lineage>
        <taxon>Bacteria</taxon>
        <taxon>Bacillati</taxon>
        <taxon>Actinomycetota</taxon>
        <taxon>Actinomycetes</taxon>
        <taxon>Kitasatosporales</taxon>
        <taxon>Streptomycetaceae</taxon>
        <taxon>Streptomyces</taxon>
    </lineage>
</organism>
<dbReference type="STRING" id="1160718.SU9_33083"/>
<dbReference type="Gene3D" id="1.10.10.10">
    <property type="entry name" value="Winged helix-like DNA-binding domain superfamily/Winged helix DNA-binding domain"/>
    <property type="match status" value="1"/>
</dbReference>
<feature type="region of interest" description="Disordered" evidence="6">
    <location>
        <begin position="195"/>
        <end position="233"/>
    </location>
</feature>
<accession>J1RVR9</accession>
<dbReference type="InterPro" id="IPR001867">
    <property type="entry name" value="OmpR/PhoB-type_DNA-bd"/>
</dbReference>
<proteinExistence type="inferred from homology"/>
<dbReference type="GO" id="GO:0000160">
    <property type="term" value="P:phosphorelay signal transduction system"/>
    <property type="evidence" value="ECO:0007669"/>
    <property type="project" value="UniProtKB-KW"/>
</dbReference>
<dbReference type="Proteomes" id="UP000009036">
    <property type="component" value="Chromosome"/>
</dbReference>
<feature type="region of interest" description="Disordered" evidence="6">
    <location>
        <begin position="1"/>
        <end position="29"/>
    </location>
</feature>
<reference evidence="9" key="2">
    <citation type="submission" date="2021-04" db="EMBL/GenBank/DDBJ databases">
        <authorList>
            <person name="Wen M.-L."/>
            <person name="Han X.-L."/>
            <person name="Xiong J."/>
        </authorList>
    </citation>
    <scope>NUCLEOTIDE SEQUENCE</scope>
    <source>
        <strain evidence="9">AGR0001</strain>
    </source>
</reference>
<evidence type="ECO:0000259" key="7">
    <source>
        <dbReference type="PROSITE" id="PS51755"/>
    </source>
</evidence>
<dbReference type="SMART" id="SM01043">
    <property type="entry name" value="BTAD"/>
    <property type="match status" value="1"/>
</dbReference>
<evidence type="ECO:0000256" key="2">
    <source>
        <dbReference type="ARBA" id="ARBA00023012"/>
    </source>
</evidence>
<dbReference type="EMBL" id="AJGV01000214">
    <property type="protein sequence ID" value="EJJ02632.1"/>
    <property type="molecule type" value="Genomic_DNA"/>
</dbReference>
<feature type="DNA-binding region" description="OmpR/PhoB-type" evidence="4">
    <location>
        <begin position="232"/>
        <end position="337"/>
    </location>
</feature>
<dbReference type="InterPro" id="IPR036388">
    <property type="entry name" value="WH-like_DNA-bd_sf"/>
</dbReference>